<name>A0AAV5FQF7_ELECO</name>
<evidence type="ECO:0000313" key="3">
    <source>
        <dbReference type="Proteomes" id="UP001054889"/>
    </source>
</evidence>
<dbReference type="Proteomes" id="UP001054889">
    <property type="component" value="Unassembled WGS sequence"/>
</dbReference>
<reference evidence="2" key="1">
    <citation type="journal article" date="2018" name="DNA Res.">
        <title>Multiple hybrid de novo genome assembly of finger millet, an orphan allotetraploid crop.</title>
        <authorList>
            <person name="Hatakeyama M."/>
            <person name="Aluri S."/>
            <person name="Balachadran M.T."/>
            <person name="Sivarajan S.R."/>
            <person name="Patrignani A."/>
            <person name="Gruter S."/>
            <person name="Poveda L."/>
            <person name="Shimizu-Inatsugi R."/>
            <person name="Baeten J."/>
            <person name="Francoijs K.J."/>
            <person name="Nataraja K.N."/>
            <person name="Reddy Y.A.N."/>
            <person name="Phadnis S."/>
            <person name="Ravikumar R.L."/>
            <person name="Schlapbach R."/>
            <person name="Sreeman S.M."/>
            <person name="Shimizu K.K."/>
        </authorList>
    </citation>
    <scope>NUCLEOTIDE SEQUENCE</scope>
</reference>
<proteinExistence type="predicted"/>
<protein>
    <submittedName>
        <fullName evidence="2">Uncharacterized protein</fullName>
    </submittedName>
</protein>
<organism evidence="2 3">
    <name type="scientific">Eleusine coracana subsp. coracana</name>
    <dbReference type="NCBI Taxonomy" id="191504"/>
    <lineage>
        <taxon>Eukaryota</taxon>
        <taxon>Viridiplantae</taxon>
        <taxon>Streptophyta</taxon>
        <taxon>Embryophyta</taxon>
        <taxon>Tracheophyta</taxon>
        <taxon>Spermatophyta</taxon>
        <taxon>Magnoliopsida</taxon>
        <taxon>Liliopsida</taxon>
        <taxon>Poales</taxon>
        <taxon>Poaceae</taxon>
        <taxon>PACMAD clade</taxon>
        <taxon>Chloridoideae</taxon>
        <taxon>Cynodonteae</taxon>
        <taxon>Eleusininae</taxon>
        <taxon>Eleusine</taxon>
    </lineage>
</organism>
<dbReference type="AlphaFoldDB" id="A0AAV5FQF7"/>
<sequence>MIDIELAGIPAHAWSKDTTQQLLGSSYWVRDISPDTAAMKDLRSFRLSALSLRRDLVPEAVDMFIPEPLDVAVPPKQGLVYPVECSPARSSPECSPVVEPYEPEAKSQTDAIATELAAALASLSTDTCQSQACDNTHATASEALELPDQLVVAMAGLSTGSQSPQVDGSVQNVDPEASSQVESPSQTVVDIVSAPSLSTPPPDRLQSRVTLAVRVYSRRCRSLASDGAATTMELASLQGLTTPQAQFMNRIKQAVGTILPVPKMSKRRHKGMSLGHTPDEAGELRGLQLKQSRLPQPSQGRQ</sequence>
<evidence type="ECO:0000256" key="1">
    <source>
        <dbReference type="SAM" id="MobiDB-lite"/>
    </source>
</evidence>
<feature type="compositionally biased region" description="Polar residues" evidence="1">
    <location>
        <begin position="289"/>
        <end position="302"/>
    </location>
</feature>
<keyword evidence="3" id="KW-1185">Reference proteome</keyword>
<dbReference type="EMBL" id="BQKI01000092">
    <property type="protein sequence ID" value="GJN36982.1"/>
    <property type="molecule type" value="Genomic_DNA"/>
</dbReference>
<feature type="region of interest" description="Disordered" evidence="1">
    <location>
        <begin position="161"/>
        <end position="186"/>
    </location>
</feature>
<accession>A0AAV5FQF7</accession>
<comment type="caution">
    <text evidence="2">The sequence shown here is derived from an EMBL/GenBank/DDBJ whole genome shotgun (WGS) entry which is preliminary data.</text>
</comment>
<reference evidence="2" key="2">
    <citation type="submission" date="2021-12" db="EMBL/GenBank/DDBJ databases">
        <title>Resequencing data analysis of finger millet.</title>
        <authorList>
            <person name="Hatakeyama M."/>
            <person name="Aluri S."/>
            <person name="Balachadran M.T."/>
            <person name="Sivarajan S.R."/>
            <person name="Poveda L."/>
            <person name="Shimizu-Inatsugi R."/>
            <person name="Schlapbach R."/>
            <person name="Sreeman S.M."/>
            <person name="Shimizu K.K."/>
        </authorList>
    </citation>
    <scope>NUCLEOTIDE SEQUENCE</scope>
</reference>
<feature type="region of interest" description="Disordered" evidence="1">
    <location>
        <begin position="265"/>
        <end position="302"/>
    </location>
</feature>
<evidence type="ECO:0000313" key="2">
    <source>
        <dbReference type="EMBL" id="GJN36982.1"/>
    </source>
</evidence>
<gene>
    <name evidence="2" type="primary">gb25891</name>
    <name evidence="2" type="ORF">PR202_gb25891</name>
</gene>